<sequence>MAPVRVFFILAACVLLTHQTFAPHNNAPCLPATEMCGYDIFVCRHFYSDSPKPPDQNELERYIRRKGGCNRPTQSFLQRKDQRRVKDVCTRKGGVIYKRNLCLSRRPFTFVTVRIDTSTCSIRSVREETKHLILACDRLDNQCLPVHFEGNPENLKPNNNDRPCQAKVTTTTASSNSRKKSKPGG</sequence>
<accession>A0ACB7F6R1</accession>
<organism evidence="1 2">
    <name type="scientific">Nibea albiflora</name>
    <name type="common">Yellow drum</name>
    <name type="synonym">Corvina albiflora</name>
    <dbReference type="NCBI Taxonomy" id="240163"/>
    <lineage>
        <taxon>Eukaryota</taxon>
        <taxon>Metazoa</taxon>
        <taxon>Chordata</taxon>
        <taxon>Craniata</taxon>
        <taxon>Vertebrata</taxon>
        <taxon>Euteleostomi</taxon>
        <taxon>Actinopterygii</taxon>
        <taxon>Neopterygii</taxon>
        <taxon>Teleostei</taxon>
        <taxon>Neoteleostei</taxon>
        <taxon>Acanthomorphata</taxon>
        <taxon>Eupercaria</taxon>
        <taxon>Sciaenidae</taxon>
        <taxon>Nibea</taxon>
    </lineage>
</organism>
<dbReference type="EMBL" id="CM024804">
    <property type="protein sequence ID" value="KAG8009708.1"/>
    <property type="molecule type" value="Genomic_DNA"/>
</dbReference>
<dbReference type="Proteomes" id="UP000805704">
    <property type="component" value="Chromosome 16"/>
</dbReference>
<keyword evidence="2" id="KW-1185">Reference proteome</keyword>
<comment type="caution">
    <text evidence="1">The sequence shown here is derived from an EMBL/GenBank/DDBJ whole genome shotgun (WGS) entry which is preliminary data.</text>
</comment>
<name>A0ACB7F6R1_NIBAL</name>
<reference evidence="1" key="1">
    <citation type="submission" date="2020-04" db="EMBL/GenBank/DDBJ databases">
        <title>A chromosome-scale assembly and high-density genetic map of the yellow drum (Nibea albiflora) genome.</title>
        <authorList>
            <person name="Xu D."/>
            <person name="Zhang W."/>
            <person name="Chen R."/>
            <person name="Tan P."/>
            <person name="Wang L."/>
            <person name="Song H."/>
            <person name="Tian L."/>
            <person name="Zhu Q."/>
            <person name="Wang B."/>
        </authorList>
    </citation>
    <scope>NUCLEOTIDE SEQUENCE</scope>
    <source>
        <strain evidence="1">ZJHYS-2018</strain>
    </source>
</reference>
<evidence type="ECO:0000313" key="1">
    <source>
        <dbReference type="EMBL" id="KAG8009708.1"/>
    </source>
</evidence>
<evidence type="ECO:0000313" key="2">
    <source>
        <dbReference type="Proteomes" id="UP000805704"/>
    </source>
</evidence>
<protein>
    <submittedName>
        <fullName evidence="1">Uncharacterized protein</fullName>
    </submittedName>
</protein>
<proteinExistence type="predicted"/>
<gene>
    <name evidence="1" type="ORF">GBF38_004879</name>
</gene>